<dbReference type="PROSITE" id="PS00217">
    <property type="entry name" value="SUGAR_TRANSPORT_2"/>
    <property type="match status" value="1"/>
</dbReference>
<dbReference type="PANTHER" id="PTHR48021:SF68">
    <property type="entry name" value="MAJOR FACILITATOR SUPERFAMILY (MFS) PROFILE DOMAIN-CONTAINING PROTEIN"/>
    <property type="match status" value="1"/>
</dbReference>
<evidence type="ECO:0000256" key="1">
    <source>
        <dbReference type="ARBA" id="ARBA00004141"/>
    </source>
</evidence>
<dbReference type="InterPro" id="IPR005829">
    <property type="entry name" value="Sugar_transporter_CS"/>
</dbReference>
<dbReference type="AlphaFoldDB" id="A0A6L2PW82"/>
<dbReference type="Pfam" id="PF00083">
    <property type="entry name" value="Sugar_tr"/>
    <property type="match status" value="1"/>
</dbReference>
<organism evidence="7 8">
    <name type="scientific">Coptotermes formosanus</name>
    <name type="common">Formosan subterranean termite</name>
    <dbReference type="NCBI Taxonomy" id="36987"/>
    <lineage>
        <taxon>Eukaryota</taxon>
        <taxon>Metazoa</taxon>
        <taxon>Ecdysozoa</taxon>
        <taxon>Arthropoda</taxon>
        <taxon>Hexapoda</taxon>
        <taxon>Insecta</taxon>
        <taxon>Pterygota</taxon>
        <taxon>Neoptera</taxon>
        <taxon>Polyneoptera</taxon>
        <taxon>Dictyoptera</taxon>
        <taxon>Blattodea</taxon>
        <taxon>Blattoidea</taxon>
        <taxon>Termitoidae</taxon>
        <taxon>Rhinotermitidae</taxon>
        <taxon>Coptotermes</taxon>
    </lineage>
</organism>
<dbReference type="Gene3D" id="1.20.1250.20">
    <property type="entry name" value="MFS general substrate transporter like domains"/>
    <property type="match status" value="1"/>
</dbReference>
<feature type="transmembrane region" description="Helical" evidence="5">
    <location>
        <begin position="291"/>
        <end position="314"/>
    </location>
</feature>
<evidence type="ECO:0000259" key="6">
    <source>
        <dbReference type="PROSITE" id="PS50850"/>
    </source>
</evidence>
<protein>
    <recommendedName>
        <fullName evidence="6">Major facilitator superfamily (MFS) profile domain-containing protein</fullName>
    </recommendedName>
</protein>
<dbReference type="InterPro" id="IPR020846">
    <property type="entry name" value="MFS_dom"/>
</dbReference>
<dbReference type="FunFam" id="1.20.1250.20:FF:000249">
    <property type="entry name" value="facilitated trehalose transporter Tret1"/>
    <property type="match status" value="1"/>
</dbReference>
<dbReference type="Proteomes" id="UP000502823">
    <property type="component" value="Unassembled WGS sequence"/>
</dbReference>
<feature type="transmembrane region" description="Helical" evidence="5">
    <location>
        <begin position="204"/>
        <end position="225"/>
    </location>
</feature>
<dbReference type="InterPro" id="IPR036259">
    <property type="entry name" value="MFS_trans_sf"/>
</dbReference>
<comment type="caution">
    <text evidence="7">The sequence shown here is derived from an EMBL/GenBank/DDBJ whole genome shotgun (WGS) entry which is preliminary data.</text>
</comment>
<dbReference type="GO" id="GO:0022857">
    <property type="term" value="F:transmembrane transporter activity"/>
    <property type="evidence" value="ECO:0007669"/>
    <property type="project" value="InterPro"/>
</dbReference>
<feature type="transmembrane region" description="Helical" evidence="5">
    <location>
        <begin position="410"/>
        <end position="431"/>
    </location>
</feature>
<evidence type="ECO:0000313" key="7">
    <source>
        <dbReference type="EMBL" id="GFG36861.1"/>
    </source>
</evidence>
<feature type="transmembrane region" description="Helical" evidence="5">
    <location>
        <begin position="437"/>
        <end position="465"/>
    </location>
</feature>
<sequence>MFLQRTWHYKVHLDPGDKQPPRPEGQLLIEDELAVTVQEQRQWGSPVLRQVLATVGPMAAITSSGMTTGFTPVLLPQLEAADCLIPVTADEASWIASAAALPMAPGCVLGGLLMERLGRRSAHQLVCVPYVLGWVIISLARNTAMLYTGRFLTGLCVGMIGPLSSVFIAEISGPAYRGVLLATVSLAVATGILLANLLGTFLHWKLAAAISAIFPLMCYIGVHWLPESPTWLAAKGRHAEATVAFQWYRGYSPDAVKEMRELLNKHAVGLPKQSWAELWVEMRKTSFLKPFFVMIVFFFVMQFSGVNAVAFYTVTILNDMGSGLDAFLATNIIGLVRVVMSVVACILARQFGRRPLSVTSSLGAAATLLGLGATGPGWAPVVLLVLYICLISIGLVPLPWVMVGEVFPAALRGFGSGVTTAYGFLIFFAVVKTGPDLIASIGIHGAFYTYGAVALGGAVFLYVFLPETRNKTLQDIEEAYRLTNRSV</sequence>
<dbReference type="InterPro" id="IPR003663">
    <property type="entry name" value="Sugar/inositol_transpt"/>
</dbReference>
<feature type="transmembrane region" description="Helical" evidence="5">
    <location>
        <begin position="51"/>
        <end position="74"/>
    </location>
</feature>
<proteinExistence type="predicted"/>
<feature type="transmembrane region" description="Helical" evidence="5">
    <location>
        <begin position="94"/>
        <end position="113"/>
    </location>
</feature>
<feature type="transmembrane region" description="Helical" evidence="5">
    <location>
        <begin position="151"/>
        <end position="171"/>
    </location>
</feature>
<feature type="transmembrane region" description="Helical" evidence="5">
    <location>
        <begin position="178"/>
        <end position="198"/>
    </location>
</feature>
<reference evidence="8" key="1">
    <citation type="submission" date="2020-01" db="EMBL/GenBank/DDBJ databases">
        <title>Draft genome sequence of the Termite Coptotermes fromosanus.</title>
        <authorList>
            <person name="Itakura S."/>
            <person name="Yosikawa Y."/>
            <person name="Umezawa K."/>
        </authorList>
    </citation>
    <scope>NUCLEOTIDE SEQUENCE [LARGE SCALE GENOMIC DNA]</scope>
</reference>
<keyword evidence="2 5" id="KW-0812">Transmembrane</keyword>
<dbReference type="PANTHER" id="PTHR48021">
    <property type="match status" value="1"/>
</dbReference>
<dbReference type="InParanoid" id="A0A6L2PW82"/>
<accession>A0A6L2PW82</accession>
<dbReference type="PRINTS" id="PR00171">
    <property type="entry name" value="SUGRTRNSPORT"/>
</dbReference>
<evidence type="ECO:0000256" key="3">
    <source>
        <dbReference type="ARBA" id="ARBA00022989"/>
    </source>
</evidence>
<dbReference type="InterPro" id="IPR005828">
    <property type="entry name" value="MFS_sugar_transport-like"/>
</dbReference>
<evidence type="ECO:0000256" key="2">
    <source>
        <dbReference type="ARBA" id="ARBA00022692"/>
    </source>
</evidence>
<dbReference type="SUPFAM" id="SSF103473">
    <property type="entry name" value="MFS general substrate transporter"/>
    <property type="match status" value="1"/>
</dbReference>
<dbReference type="InterPro" id="IPR050549">
    <property type="entry name" value="MFS_Trehalose_Transporter"/>
</dbReference>
<dbReference type="OrthoDB" id="6612291at2759"/>
<gene>
    <name evidence="7" type="ORF">Cfor_08671</name>
</gene>
<dbReference type="EMBL" id="BLKM01009497">
    <property type="protein sequence ID" value="GFG36861.1"/>
    <property type="molecule type" value="Genomic_DNA"/>
</dbReference>
<keyword evidence="4 5" id="KW-0472">Membrane</keyword>
<comment type="subcellular location">
    <subcellularLocation>
        <location evidence="1">Membrane</location>
        <topology evidence="1">Multi-pass membrane protein</topology>
    </subcellularLocation>
</comment>
<dbReference type="PROSITE" id="PS50850">
    <property type="entry name" value="MFS"/>
    <property type="match status" value="1"/>
</dbReference>
<dbReference type="GO" id="GO:0016020">
    <property type="term" value="C:membrane"/>
    <property type="evidence" value="ECO:0007669"/>
    <property type="project" value="UniProtKB-SubCell"/>
</dbReference>
<evidence type="ECO:0000313" key="8">
    <source>
        <dbReference type="Proteomes" id="UP000502823"/>
    </source>
</evidence>
<evidence type="ECO:0000256" key="4">
    <source>
        <dbReference type="ARBA" id="ARBA00023136"/>
    </source>
</evidence>
<keyword evidence="3 5" id="KW-1133">Transmembrane helix</keyword>
<evidence type="ECO:0000256" key="5">
    <source>
        <dbReference type="SAM" id="Phobius"/>
    </source>
</evidence>
<keyword evidence="8" id="KW-1185">Reference proteome</keyword>
<feature type="transmembrane region" description="Helical" evidence="5">
    <location>
        <begin position="355"/>
        <end position="375"/>
    </location>
</feature>
<feature type="transmembrane region" description="Helical" evidence="5">
    <location>
        <begin position="326"/>
        <end position="348"/>
    </location>
</feature>
<feature type="domain" description="Major facilitator superfamily (MFS) profile" evidence="6">
    <location>
        <begin position="49"/>
        <end position="469"/>
    </location>
</feature>
<feature type="transmembrane region" description="Helical" evidence="5">
    <location>
        <begin position="125"/>
        <end position="145"/>
    </location>
</feature>
<name>A0A6L2PW82_COPFO</name>
<feature type="transmembrane region" description="Helical" evidence="5">
    <location>
        <begin position="381"/>
        <end position="403"/>
    </location>
</feature>